<accession>B3RPH0</accession>
<dbReference type="GeneID" id="6750685"/>
<dbReference type="OrthoDB" id="545730at2759"/>
<reference evidence="1 2" key="1">
    <citation type="journal article" date="2008" name="Nature">
        <title>The Trichoplax genome and the nature of placozoans.</title>
        <authorList>
            <person name="Srivastava M."/>
            <person name="Begovic E."/>
            <person name="Chapman J."/>
            <person name="Putnam N.H."/>
            <person name="Hellsten U."/>
            <person name="Kawashima T."/>
            <person name="Kuo A."/>
            <person name="Mitros T."/>
            <person name="Salamov A."/>
            <person name="Carpenter M.L."/>
            <person name="Signorovitch A.Y."/>
            <person name="Moreno M.A."/>
            <person name="Kamm K."/>
            <person name="Grimwood J."/>
            <person name="Schmutz J."/>
            <person name="Shapiro H."/>
            <person name="Grigoriev I.V."/>
            <person name="Buss L.W."/>
            <person name="Schierwater B."/>
            <person name="Dellaporta S.L."/>
            <person name="Rokhsar D.S."/>
        </authorList>
    </citation>
    <scope>NUCLEOTIDE SEQUENCE [LARGE SCALE GENOMIC DNA]</scope>
    <source>
        <strain evidence="1 2">Grell-BS-1999</strain>
    </source>
</reference>
<gene>
    <name evidence="1" type="ORF">TRIADDRAFT_53541</name>
</gene>
<dbReference type="InterPro" id="IPR026619">
    <property type="entry name" value="CEP95"/>
</dbReference>
<proteinExistence type="predicted"/>
<dbReference type="GO" id="GO:0005813">
    <property type="term" value="C:centrosome"/>
    <property type="evidence" value="ECO:0007669"/>
    <property type="project" value="InterPro"/>
</dbReference>
<dbReference type="PANTHER" id="PTHR22545:SF0">
    <property type="entry name" value="CENTROSOMAL PROTEIN OF 95 KDA"/>
    <property type="match status" value="1"/>
</dbReference>
<protein>
    <submittedName>
        <fullName evidence="1">Uncharacterized protein</fullName>
    </submittedName>
</protein>
<dbReference type="AlphaFoldDB" id="B3RPH0"/>
<dbReference type="InParanoid" id="B3RPH0"/>
<organism evidence="1 2">
    <name type="scientific">Trichoplax adhaerens</name>
    <name type="common">Trichoplax reptans</name>
    <dbReference type="NCBI Taxonomy" id="10228"/>
    <lineage>
        <taxon>Eukaryota</taxon>
        <taxon>Metazoa</taxon>
        <taxon>Placozoa</taxon>
        <taxon>Uniplacotomia</taxon>
        <taxon>Trichoplacea</taxon>
        <taxon>Trichoplacidae</taxon>
        <taxon>Trichoplax</taxon>
    </lineage>
</organism>
<dbReference type="Proteomes" id="UP000009022">
    <property type="component" value="Unassembled WGS sequence"/>
</dbReference>
<dbReference type="KEGG" id="tad:TRIADDRAFT_53541"/>
<dbReference type="eggNOG" id="ENOG502QTFE">
    <property type="taxonomic scope" value="Eukaryota"/>
</dbReference>
<dbReference type="PANTHER" id="PTHR22545">
    <property type="entry name" value="CENTROSOMAL PROTEIN OF 95 KDA"/>
    <property type="match status" value="1"/>
</dbReference>
<dbReference type="HOGENOM" id="CLU_1083081_0_0_1"/>
<evidence type="ECO:0000313" key="1">
    <source>
        <dbReference type="EMBL" id="EDV28186.1"/>
    </source>
</evidence>
<sequence>MTDELFNLVSDLCYAFLSLNCFDCMGLVSLPDKKVMSRVESELPHSSVSSNTKKVLREKQLHHYNFQLESERELKGGYMHPETRAQIIEAQKKQQAMVNIMKKDIRLNRRLRDYKERCRSEQAMKSQIHNNRISSALARRYYQDYVVNHRAKMQKRRTKEEKIFKDTFEEALKIQKEYLQYMTKYTKEQREIHAKQRRNELESLENYYRDQFAMLSEKVSRQKDELKIKEKEHNRSILVHVVALEMIAEAFANLRKK</sequence>
<dbReference type="RefSeq" id="XP_002110020.1">
    <property type="nucleotide sequence ID" value="XM_002109984.1"/>
</dbReference>
<dbReference type="GO" id="GO:0000922">
    <property type="term" value="C:spindle pole"/>
    <property type="evidence" value="ECO:0007669"/>
    <property type="project" value="InterPro"/>
</dbReference>
<dbReference type="PhylomeDB" id="B3RPH0"/>
<keyword evidence="2" id="KW-1185">Reference proteome</keyword>
<evidence type="ECO:0000313" key="2">
    <source>
        <dbReference type="Proteomes" id="UP000009022"/>
    </source>
</evidence>
<dbReference type="CTD" id="6750685"/>
<name>B3RPH0_TRIAD</name>
<dbReference type="EMBL" id="DS985242">
    <property type="protein sequence ID" value="EDV28186.1"/>
    <property type="molecule type" value="Genomic_DNA"/>
</dbReference>